<evidence type="ECO:0000256" key="3">
    <source>
        <dbReference type="ARBA" id="ARBA00012261"/>
    </source>
</evidence>
<dbReference type="AlphaFoldDB" id="A0A8J3MRL2"/>
<evidence type="ECO:0000256" key="2">
    <source>
        <dbReference type="ARBA" id="ARBA00010699"/>
    </source>
</evidence>
<dbReference type="Pfam" id="PF02911">
    <property type="entry name" value="Formyl_trans_C"/>
    <property type="match status" value="1"/>
</dbReference>
<evidence type="ECO:0000256" key="5">
    <source>
        <dbReference type="ARBA" id="ARBA00022679"/>
    </source>
</evidence>
<dbReference type="InterPro" id="IPR037022">
    <property type="entry name" value="Formyl_trans_C_sf"/>
</dbReference>
<accession>A0A8J3MRL2</accession>
<evidence type="ECO:0000259" key="9">
    <source>
        <dbReference type="Pfam" id="PF00551"/>
    </source>
</evidence>
<dbReference type="InterPro" id="IPR002376">
    <property type="entry name" value="Formyl_transf_N"/>
</dbReference>
<dbReference type="InterPro" id="IPR011034">
    <property type="entry name" value="Formyl_transferase-like_C_sf"/>
</dbReference>
<evidence type="ECO:0000256" key="6">
    <source>
        <dbReference type="ARBA" id="ARBA00022917"/>
    </source>
</evidence>
<dbReference type="InterPro" id="IPR041711">
    <property type="entry name" value="Met-tRNA-FMT_N"/>
</dbReference>
<evidence type="ECO:0000256" key="1">
    <source>
        <dbReference type="ARBA" id="ARBA00002606"/>
    </source>
</evidence>
<dbReference type="EC" id="2.1.2.9" evidence="3 8"/>
<dbReference type="Gene3D" id="3.40.50.170">
    <property type="entry name" value="Formyl transferase, N-terminal domain"/>
    <property type="match status" value="1"/>
</dbReference>
<dbReference type="CDD" id="cd08704">
    <property type="entry name" value="Met_tRNA_FMT_C"/>
    <property type="match status" value="1"/>
</dbReference>
<dbReference type="GO" id="GO:0004479">
    <property type="term" value="F:methionyl-tRNA formyltransferase activity"/>
    <property type="evidence" value="ECO:0007669"/>
    <property type="project" value="UniProtKB-UniRule"/>
</dbReference>
<proteinExistence type="inferred from homology"/>
<dbReference type="GO" id="GO:0005829">
    <property type="term" value="C:cytosol"/>
    <property type="evidence" value="ECO:0007669"/>
    <property type="project" value="TreeGrafter"/>
</dbReference>
<protein>
    <recommendedName>
        <fullName evidence="4 8">Methionyl-tRNA formyltransferase</fullName>
        <ecNumber evidence="3 8">2.1.2.9</ecNumber>
    </recommendedName>
</protein>
<feature type="domain" description="Formyl transferase N-terminal" evidence="9">
    <location>
        <begin position="8"/>
        <end position="190"/>
    </location>
</feature>
<dbReference type="CDD" id="cd08646">
    <property type="entry name" value="FMT_core_Met-tRNA-FMT_N"/>
    <property type="match status" value="1"/>
</dbReference>
<sequence length="325" mass="35115">MLRIIYMGTPQFAVPALEALVQHSTPGALLSEGYEIAAVITRPDKPAGRGRGIIYSPVKQCALAHNLPVWQPGSFKKAVNSEALAAYQADLYIVAAFGQILPQSVLDQPRFGTLNIHASLLPKYRGPDPIAEAILQGDHESGVSIMQLDAGIDTGPVLLRRILTLTEAETTGTLTTRLSELGAQALLEVLPPWIAGQITPEIQDEEHATHTHMLTKEDGGIQWERSSGAIARQVRAYQPWPSAYTHWQGKLLKILAAHPLDSQPSRPVPPGTVLTRDHDGQKIMVVVTGSGLLQIARLQLEGKKAMQADEFLRGYGKVAGAVFGS</sequence>
<dbReference type="Proteomes" id="UP000612362">
    <property type="component" value="Unassembled WGS sequence"/>
</dbReference>
<dbReference type="PANTHER" id="PTHR11138">
    <property type="entry name" value="METHIONYL-TRNA FORMYLTRANSFERASE"/>
    <property type="match status" value="1"/>
</dbReference>
<reference evidence="11" key="1">
    <citation type="submission" date="2020-10" db="EMBL/GenBank/DDBJ databases">
        <title>Taxonomic study of unclassified bacteria belonging to the class Ktedonobacteria.</title>
        <authorList>
            <person name="Yabe S."/>
            <person name="Wang C.M."/>
            <person name="Zheng Y."/>
            <person name="Sakai Y."/>
            <person name="Cavaletti L."/>
            <person name="Monciardini P."/>
            <person name="Donadio S."/>
        </authorList>
    </citation>
    <scope>NUCLEOTIDE SEQUENCE</scope>
    <source>
        <strain evidence="11">SOSP1-1</strain>
    </source>
</reference>
<dbReference type="InterPro" id="IPR036477">
    <property type="entry name" value="Formyl_transf_N_sf"/>
</dbReference>
<dbReference type="SUPFAM" id="SSF53328">
    <property type="entry name" value="Formyltransferase"/>
    <property type="match status" value="1"/>
</dbReference>
<dbReference type="InterPro" id="IPR005794">
    <property type="entry name" value="Fmt"/>
</dbReference>
<dbReference type="InterPro" id="IPR005793">
    <property type="entry name" value="Formyl_trans_C"/>
</dbReference>
<dbReference type="SUPFAM" id="SSF50486">
    <property type="entry name" value="FMT C-terminal domain-like"/>
    <property type="match status" value="1"/>
</dbReference>
<dbReference type="Pfam" id="PF00551">
    <property type="entry name" value="Formyl_trans_N"/>
    <property type="match status" value="1"/>
</dbReference>
<comment type="catalytic activity">
    <reaction evidence="7 8">
        <text>L-methionyl-tRNA(fMet) + (6R)-10-formyltetrahydrofolate = N-formyl-L-methionyl-tRNA(fMet) + (6S)-5,6,7,8-tetrahydrofolate + H(+)</text>
        <dbReference type="Rhea" id="RHEA:24380"/>
        <dbReference type="Rhea" id="RHEA-COMP:9952"/>
        <dbReference type="Rhea" id="RHEA-COMP:9953"/>
        <dbReference type="ChEBI" id="CHEBI:15378"/>
        <dbReference type="ChEBI" id="CHEBI:57453"/>
        <dbReference type="ChEBI" id="CHEBI:78530"/>
        <dbReference type="ChEBI" id="CHEBI:78844"/>
        <dbReference type="ChEBI" id="CHEBI:195366"/>
        <dbReference type="EC" id="2.1.2.9"/>
    </reaction>
</comment>
<keyword evidence="12" id="KW-1185">Reference proteome</keyword>
<evidence type="ECO:0000259" key="10">
    <source>
        <dbReference type="Pfam" id="PF02911"/>
    </source>
</evidence>
<keyword evidence="6 8" id="KW-0648">Protein biosynthesis</keyword>
<organism evidence="11 12">
    <name type="scientific">Ktedonospora formicarum</name>
    <dbReference type="NCBI Taxonomy" id="2778364"/>
    <lineage>
        <taxon>Bacteria</taxon>
        <taxon>Bacillati</taxon>
        <taxon>Chloroflexota</taxon>
        <taxon>Ktedonobacteria</taxon>
        <taxon>Ktedonobacterales</taxon>
        <taxon>Ktedonobacteraceae</taxon>
        <taxon>Ktedonospora</taxon>
    </lineage>
</organism>
<dbReference type="Gene3D" id="3.10.25.10">
    <property type="entry name" value="Formyl transferase, C-terminal domain"/>
    <property type="match status" value="1"/>
</dbReference>
<comment type="caution">
    <text evidence="11">The sequence shown here is derived from an EMBL/GenBank/DDBJ whole genome shotgun (WGS) entry which is preliminary data.</text>
</comment>
<dbReference type="RefSeq" id="WP_220193346.1">
    <property type="nucleotide sequence ID" value="NZ_BNJF01000001.1"/>
</dbReference>
<feature type="domain" description="Formyl transferase C-terminal" evidence="10">
    <location>
        <begin position="214"/>
        <end position="315"/>
    </location>
</feature>
<evidence type="ECO:0000313" key="12">
    <source>
        <dbReference type="Proteomes" id="UP000612362"/>
    </source>
</evidence>
<keyword evidence="5 8" id="KW-0808">Transferase</keyword>
<dbReference type="NCBIfam" id="TIGR00460">
    <property type="entry name" value="fmt"/>
    <property type="match status" value="1"/>
</dbReference>
<dbReference type="EMBL" id="BNJF01000001">
    <property type="protein sequence ID" value="GHO43901.1"/>
    <property type="molecule type" value="Genomic_DNA"/>
</dbReference>
<feature type="binding site" evidence="8">
    <location>
        <begin position="119"/>
        <end position="122"/>
    </location>
    <ligand>
        <name>(6S)-5,6,7,8-tetrahydrofolate</name>
        <dbReference type="ChEBI" id="CHEBI:57453"/>
    </ligand>
</feature>
<gene>
    <name evidence="8 11" type="primary">fmt</name>
    <name evidence="11" type="ORF">KSX_20640</name>
</gene>
<comment type="similarity">
    <text evidence="2 8">Belongs to the Fmt family.</text>
</comment>
<comment type="function">
    <text evidence="1 8">Attaches a formyl group to the free amino group of methionyl-tRNA(fMet). The formyl group appears to play a dual role in the initiator identity of N-formylmethionyl-tRNA by promoting its recognition by IF2 and preventing the misappropriation of this tRNA by the elongation apparatus.</text>
</comment>
<evidence type="ECO:0000256" key="7">
    <source>
        <dbReference type="ARBA" id="ARBA00048558"/>
    </source>
</evidence>
<evidence type="ECO:0000256" key="8">
    <source>
        <dbReference type="HAMAP-Rule" id="MF_00182"/>
    </source>
</evidence>
<name>A0A8J3MRL2_9CHLR</name>
<evidence type="ECO:0000256" key="4">
    <source>
        <dbReference type="ARBA" id="ARBA00016014"/>
    </source>
</evidence>
<dbReference type="PANTHER" id="PTHR11138:SF5">
    <property type="entry name" value="METHIONYL-TRNA FORMYLTRANSFERASE, MITOCHONDRIAL"/>
    <property type="match status" value="1"/>
</dbReference>
<dbReference type="HAMAP" id="MF_00182">
    <property type="entry name" value="Formyl_trans"/>
    <property type="match status" value="1"/>
</dbReference>
<dbReference type="InterPro" id="IPR044135">
    <property type="entry name" value="Met-tRNA-FMT_C"/>
</dbReference>
<evidence type="ECO:0000313" key="11">
    <source>
        <dbReference type="EMBL" id="GHO43901.1"/>
    </source>
</evidence>